<evidence type="ECO:0000313" key="2">
    <source>
        <dbReference type="Proteomes" id="UP000481327"/>
    </source>
</evidence>
<evidence type="ECO:0000313" key="1">
    <source>
        <dbReference type="EMBL" id="MQT18095.1"/>
    </source>
</evidence>
<gene>
    <name evidence="1" type="ORF">F3168_12600</name>
</gene>
<proteinExistence type="predicted"/>
<protein>
    <submittedName>
        <fullName evidence="1">Uncharacterized protein</fullName>
    </submittedName>
</protein>
<dbReference type="RefSeq" id="WP_152578573.1">
    <property type="nucleotide sequence ID" value="NZ_JAATJI010000001.1"/>
</dbReference>
<dbReference type="OrthoDB" id="583519at2"/>
<comment type="caution">
    <text evidence="1">The sequence shown here is derived from an EMBL/GenBank/DDBJ whole genome shotgun (WGS) entry which is preliminary data.</text>
</comment>
<dbReference type="Proteomes" id="UP000481327">
    <property type="component" value="Unassembled WGS sequence"/>
</dbReference>
<dbReference type="EMBL" id="WIOL01000005">
    <property type="protein sequence ID" value="MQT18095.1"/>
    <property type="molecule type" value="Genomic_DNA"/>
</dbReference>
<accession>A0A7C9GQ84</accession>
<dbReference type="AlphaFoldDB" id="A0A7C9GQ84"/>
<organism evidence="1 2">
    <name type="scientific">Sandarakinorhabdus fusca</name>
    <dbReference type="NCBI Taxonomy" id="1439888"/>
    <lineage>
        <taxon>Bacteria</taxon>
        <taxon>Pseudomonadati</taxon>
        <taxon>Pseudomonadota</taxon>
        <taxon>Alphaproteobacteria</taxon>
        <taxon>Sphingomonadales</taxon>
        <taxon>Sphingosinicellaceae</taxon>
        <taxon>Sandarakinorhabdus</taxon>
    </lineage>
</organism>
<keyword evidence="2" id="KW-1185">Reference proteome</keyword>
<sequence length="154" mass="16038">MELTFTKGAGKVDRLVIVTAAGAQPVIDCPKQGIIPHDMVHFAVESEVAACGFLGGIAAGGDSGYGAGIDDPHHRAVERLVETVQAEAWGGAPVDDADFRALYHVTCDARGDAPLDVHAATLAAIRARLTDLTARWAAVPVGGSLVLRMVLRMA</sequence>
<reference evidence="1 2" key="1">
    <citation type="submission" date="2019-09" db="EMBL/GenBank/DDBJ databases">
        <title>Polymorphobacter sp. isolated from a lake in China.</title>
        <authorList>
            <person name="Liu Z."/>
        </authorList>
    </citation>
    <scope>NUCLEOTIDE SEQUENCE [LARGE SCALE GENOMIC DNA]</scope>
    <source>
        <strain evidence="1 2">D40P</strain>
    </source>
</reference>
<name>A0A7C9GQ84_9SPHN</name>